<dbReference type="AlphaFoldDB" id="A0A0F9IIX5"/>
<gene>
    <name evidence="2" type="ORF">LCGC14_1573680</name>
</gene>
<proteinExistence type="predicted"/>
<sequence length="90" mass="10754">MPKKKNQKLLKRILDYLSDTTKKAAVGEILFYALVWGLIINYSLWGIFGHPFKLFSFPAYGLFLYLIKSQFVRIWRTLWFKIENIGDEYK</sequence>
<reference evidence="2" key="1">
    <citation type="journal article" date="2015" name="Nature">
        <title>Complex archaea that bridge the gap between prokaryotes and eukaryotes.</title>
        <authorList>
            <person name="Spang A."/>
            <person name="Saw J.H."/>
            <person name="Jorgensen S.L."/>
            <person name="Zaremba-Niedzwiedzka K."/>
            <person name="Martijn J."/>
            <person name="Lind A.E."/>
            <person name="van Eijk R."/>
            <person name="Schleper C."/>
            <person name="Guy L."/>
            <person name="Ettema T.J."/>
        </authorList>
    </citation>
    <scope>NUCLEOTIDE SEQUENCE</scope>
</reference>
<organism evidence="2">
    <name type="scientific">marine sediment metagenome</name>
    <dbReference type="NCBI Taxonomy" id="412755"/>
    <lineage>
        <taxon>unclassified sequences</taxon>
        <taxon>metagenomes</taxon>
        <taxon>ecological metagenomes</taxon>
    </lineage>
</organism>
<dbReference type="EMBL" id="LAZR01012302">
    <property type="protein sequence ID" value="KKM27541.1"/>
    <property type="molecule type" value="Genomic_DNA"/>
</dbReference>
<protein>
    <submittedName>
        <fullName evidence="2">Uncharacterized protein</fullName>
    </submittedName>
</protein>
<evidence type="ECO:0000256" key="1">
    <source>
        <dbReference type="SAM" id="Phobius"/>
    </source>
</evidence>
<keyword evidence="1" id="KW-0812">Transmembrane</keyword>
<keyword evidence="1" id="KW-0472">Membrane</keyword>
<feature type="transmembrane region" description="Helical" evidence="1">
    <location>
        <begin position="29"/>
        <end position="48"/>
    </location>
</feature>
<name>A0A0F9IIX5_9ZZZZ</name>
<accession>A0A0F9IIX5</accession>
<evidence type="ECO:0000313" key="2">
    <source>
        <dbReference type="EMBL" id="KKM27541.1"/>
    </source>
</evidence>
<comment type="caution">
    <text evidence="2">The sequence shown here is derived from an EMBL/GenBank/DDBJ whole genome shotgun (WGS) entry which is preliminary data.</text>
</comment>
<keyword evidence="1" id="KW-1133">Transmembrane helix</keyword>